<dbReference type="GO" id="GO:0004497">
    <property type="term" value="F:monooxygenase activity"/>
    <property type="evidence" value="ECO:0007669"/>
    <property type="project" value="UniProtKB-KW"/>
</dbReference>
<evidence type="ECO:0000256" key="10">
    <source>
        <dbReference type="ARBA" id="ARBA00023157"/>
    </source>
</evidence>
<dbReference type="EC" id="1.14.99.56" evidence="15"/>
<feature type="compositionally biased region" description="Basic residues" evidence="16">
    <location>
        <begin position="326"/>
        <end position="338"/>
    </location>
</feature>
<keyword evidence="18" id="KW-0378">Hydrolase</keyword>
<comment type="similarity">
    <text evidence="13">Belongs to the polysaccharide monooxygenase AA9 family.</text>
</comment>
<dbReference type="Pfam" id="PF03443">
    <property type="entry name" value="AA9"/>
    <property type="match status" value="1"/>
</dbReference>
<dbReference type="InterPro" id="IPR005103">
    <property type="entry name" value="AA9_LPMO"/>
</dbReference>
<evidence type="ECO:0000256" key="15">
    <source>
        <dbReference type="ARBA" id="ARBA00047174"/>
    </source>
</evidence>
<dbReference type="GO" id="GO:0030245">
    <property type="term" value="P:cellulose catabolic process"/>
    <property type="evidence" value="ECO:0007669"/>
    <property type="project" value="UniProtKB-KW"/>
</dbReference>
<dbReference type="CDD" id="cd21175">
    <property type="entry name" value="LPMO_AA9"/>
    <property type="match status" value="1"/>
</dbReference>
<evidence type="ECO:0000313" key="19">
    <source>
        <dbReference type="Proteomes" id="UP000011668"/>
    </source>
</evidence>
<dbReference type="Proteomes" id="UP000011668">
    <property type="component" value="Unassembled WGS sequence"/>
</dbReference>
<sequence length="352" mass="37982">MCYITLGLCSHLISHLFSTIHTPSHHLGLFRHKNVVHFTCCSCCWRDFSSCARIRSVRQYRRPNISRLATILGPIRPTQSPNRCQESITFDSGDLTCNKGGAVGNGETATVAAGQSVTWTMNTWPADHKGPVTVYMANCGDSCDNFDGSGNKWSKLSSEGLIDAGSFYWASDKLISQGNSWTQTIPSNIMPGNYLMRLEILALHSAGSPQFYPSCTQLKVTGGGDGAPGESELVSIPGVYKSGDPALFGSIWEQPQSWPQVGPNVAAFVNGGSAPAPAPAPAPTTSDPEPSSSKPAPSSTYSEPESYPSPTKGPLPTTPVATTKTKVCRIKRSQKNHFAKREYLRGWGKRRL</sequence>
<evidence type="ECO:0000256" key="4">
    <source>
        <dbReference type="ARBA" id="ARBA00022723"/>
    </source>
</evidence>
<comment type="cofactor">
    <cofactor evidence="1">
        <name>Cu(2+)</name>
        <dbReference type="ChEBI" id="CHEBI:29036"/>
    </cofactor>
</comment>
<evidence type="ECO:0000313" key="18">
    <source>
        <dbReference type="EMBL" id="ELU40254.1"/>
    </source>
</evidence>
<feature type="compositionally biased region" description="Low complexity" evidence="16">
    <location>
        <begin position="283"/>
        <end position="310"/>
    </location>
</feature>
<keyword evidence="11" id="KW-0119">Carbohydrate metabolism</keyword>
<name>L8WV95_THACA</name>
<organism evidence="18 19">
    <name type="scientific">Thanatephorus cucumeris (strain AG1-IA)</name>
    <name type="common">Rice sheath blight fungus</name>
    <name type="synonym">Rhizoctonia solani</name>
    <dbReference type="NCBI Taxonomy" id="983506"/>
    <lineage>
        <taxon>Eukaryota</taxon>
        <taxon>Fungi</taxon>
        <taxon>Dikarya</taxon>
        <taxon>Basidiomycota</taxon>
        <taxon>Agaricomycotina</taxon>
        <taxon>Agaricomycetes</taxon>
        <taxon>Cantharellales</taxon>
        <taxon>Ceratobasidiaceae</taxon>
        <taxon>Rhizoctonia</taxon>
        <taxon>Rhizoctonia solani AG-1</taxon>
    </lineage>
</organism>
<dbReference type="PANTHER" id="PTHR33353:SF10">
    <property type="entry name" value="ENDO-BETA-1,4-GLUCANASE D"/>
    <property type="match status" value="1"/>
</dbReference>
<gene>
    <name evidence="18" type="ORF">AG1IA_05717</name>
</gene>
<dbReference type="GO" id="GO:0005576">
    <property type="term" value="C:extracellular region"/>
    <property type="evidence" value="ECO:0007669"/>
    <property type="project" value="UniProtKB-SubCell"/>
</dbReference>
<evidence type="ECO:0000256" key="11">
    <source>
        <dbReference type="ARBA" id="ARBA00023277"/>
    </source>
</evidence>
<keyword evidence="12" id="KW-0624">Polysaccharide degradation</keyword>
<dbReference type="OrthoDB" id="4849160at2759"/>
<keyword evidence="8" id="KW-0186">Copper</keyword>
<reference evidence="18 19" key="1">
    <citation type="journal article" date="2013" name="Nat. Commun.">
        <title>The evolution and pathogenic mechanisms of the rice sheath blight pathogen.</title>
        <authorList>
            <person name="Zheng A."/>
            <person name="Lin R."/>
            <person name="Xu L."/>
            <person name="Qin P."/>
            <person name="Tang C."/>
            <person name="Ai P."/>
            <person name="Zhang D."/>
            <person name="Liu Y."/>
            <person name="Sun Z."/>
            <person name="Feng H."/>
            <person name="Wang Y."/>
            <person name="Chen Y."/>
            <person name="Liang X."/>
            <person name="Fu R."/>
            <person name="Li Q."/>
            <person name="Zhang J."/>
            <person name="Yu X."/>
            <person name="Xie Z."/>
            <person name="Ding L."/>
            <person name="Guan P."/>
            <person name="Tang J."/>
            <person name="Liang Y."/>
            <person name="Wang S."/>
            <person name="Deng Q."/>
            <person name="Li S."/>
            <person name="Zhu J."/>
            <person name="Wang L."/>
            <person name="Liu H."/>
            <person name="Li P."/>
        </authorList>
    </citation>
    <scope>NUCLEOTIDE SEQUENCE [LARGE SCALE GENOMIC DNA]</scope>
    <source>
        <strain evidence="19">AG-1 IA</strain>
    </source>
</reference>
<feature type="domain" description="Auxiliary Activity family 9 catalytic" evidence="17">
    <location>
        <begin position="86"/>
        <end position="256"/>
    </location>
</feature>
<dbReference type="EMBL" id="AFRT01001475">
    <property type="protein sequence ID" value="ELU40254.1"/>
    <property type="molecule type" value="Genomic_DNA"/>
</dbReference>
<keyword evidence="6" id="KW-0136">Cellulose degradation</keyword>
<evidence type="ECO:0000256" key="8">
    <source>
        <dbReference type="ARBA" id="ARBA00023008"/>
    </source>
</evidence>
<comment type="caution">
    <text evidence="18">The sequence shown here is derived from an EMBL/GenBank/DDBJ whole genome shotgun (WGS) entry which is preliminary data.</text>
</comment>
<evidence type="ECO:0000256" key="1">
    <source>
        <dbReference type="ARBA" id="ARBA00001973"/>
    </source>
</evidence>
<evidence type="ECO:0000256" key="5">
    <source>
        <dbReference type="ARBA" id="ARBA00022729"/>
    </source>
</evidence>
<keyword evidence="7" id="KW-0560">Oxidoreductase</keyword>
<dbReference type="InterPro" id="IPR049892">
    <property type="entry name" value="AA9"/>
</dbReference>
<dbReference type="HOGENOM" id="CLU_787959_0_0_1"/>
<keyword evidence="10" id="KW-1015">Disulfide bond</keyword>
<keyword evidence="3" id="KW-0964">Secreted</keyword>
<evidence type="ECO:0000259" key="17">
    <source>
        <dbReference type="Pfam" id="PF03443"/>
    </source>
</evidence>
<evidence type="ECO:0000256" key="12">
    <source>
        <dbReference type="ARBA" id="ARBA00023326"/>
    </source>
</evidence>
<keyword evidence="5" id="KW-0732">Signal</keyword>
<evidence type="ECO:0000256" key="13">
    <source>
        <dbReference type="ARBA" id="ARBA00044502"/>
    </source>
</evidence>
<evidence type="ECO:0000256" key="14">
    <source>
        <dbReference type="ARBA" id="ARBA00045077"/>
    </source>
</evidence>
<evidence type="ECO:0000256" key="16">
    <source>
        <dbReference type="SAM" id="MobiDB-lite"/>
    </source>
</evidence>
<dbReference type="GO" id="GO:0046872">
    <property type="term" value="F:metal ion binding"/>
    <property type="evidence" value="ECO:0007669"/>
    <property type="project" value="UniProtKB-KW"/>
</dbReference>
<protein>
    <recommendedName>
        <fullName evidence="15">lytic cellulose monooxygenase (C4-dehydrogenating)</fullName>
        <ecNumber evidence="15">1.14.99.56</ecNumber>
    </recommendedName>
</protein>
<evidence type="ECO:0000256" key="3">
    <source>
        <dbReference type="ARBA" id="ARBA00022525"/>
    </source>
</evidence>
<evidence type="ECO:0000256" key="7">
    <source>
        <dbReference type="ARBA" id="ARBA00023002"/>
    </source>
</evidence>
<dbReference type="PANTHER" id="PTHR33353">
    <property type="entry name" value="PUTATIVE (AFU_ORTHOLOGUE AFUA_1G12560)-RELATED"/>
    <property type="match status" value="1"/>
</dbReference>
<evidence type="ECO:0000256" key="6">
    <source>
        <dbReference type="ARBA" id="ARBA00023001"/>
    </source>
</evidence>
<feature type="region of interest" description="Disordered" evidence="16">
    <location>
        <begin position="266"/>
        <end position="352"/>
    </location>
</feature>
<proteinExistence type="inferred from homology"/>
<evidence type="ECO:0000256" key="9">
    <source>
        <dbReference type="ARBA" id="ARBA00023033"/>
    </source>
</evidence>
<comment type="subcellular location">
    <subcellularLocation>
        <location evidence="2">Secreted</location>
    </subcellularLocation>
</comment>
<keyword evidence="4" id="KW-0479">Metal-binding</keyword>
<comment type="catalytic activity">
    <reaction evidence="14">
        <text>[(1-&gt;4)-beta-D-glucosyl]n+m + reduced acceptor + O2 = 4-dehydro-beta-D-glucosyl-[(1-&gt;4)-beta-D-glucosyl]n-1 + [(1-&gt;4)-beta-D-glucosyl]m + acceptor + H2O.</text>
        <dbReference type="EC" id="1.14.99.56"/>
    </reaction>
</comment>
<dbReference type="GO" id="GO:0016787">
    <property type="term" value="F:hydrolase activity"/>
    <property type="evidence" value="ECO:0007669"/>
    <property type="project" value="UniProtKB-KW"/>
</dbReference>
<accession>L8WV95</accession>
<dbReference type="Gene3D" id="2.70.50.70">
    <property type="match status" value="1"/>
</dbReference>
<keyword evidence="19" id="KW-1185">Reference proteome</keyword>
<dbReference type="AlphaFoldDB" id="L8WV95"/>
<dbReference type="STRING" id="983506.L8WV95"/>
<keyword evidence="9" id="KW-0503">Monooxygenase</keyword>
<dbReference type="OMA" id="YANEDEC"/>
<evidence type="ECO:0000256" key="2">
    <source>
        <dbReference type="ARBA" id="ARBA00004613"/>
    </source>
</evidence>